<dbReference type="RefSeq" id="WP_006300484.1">
    <property type="nucleotide sequence ID" value="NZ_CM001022.1"/>
</dbReference>
<keyword evidence="2" id="KW-1185">Reference proteome</keyword>
<dbReference type="eggNOG" id="ENOG5033HDB">
    <property type="taxonomic scope" value="Bacteria"/>
</dbReference>
<name>E3CVV8_9BACT</name>
<sequence>MEEALEKLARHLSRAFWGRIVVRPLSSSRDLEVRDALVSREAKVQPLRAEARVAAAGFAQWRRMEVRTCGAWLGRAGALRVRGGPLADLGSGGAPSFRQRVKRVVLGWRLRIPSETERIRLLPQERSNRLAYLKNLPHPEGASLLAAFSPIIEGLVVKSVLDKRSGKLWVWYRSSRTRELPKHLALLRVGADRENPLRWVWLPARKGVSGKGTEAKGQH</sequence>
<reference evidence="1 2" key="1">
    <citation type="journal article" date="2010" name="Stand. Genomic Sci.">
        <title>Non-contiguous finished genome sequence of Aminomonas paucivorans type strain (GLU-3).</title>
        <authorList>
            <person name="Pitluck S."/>
            <person name="Yasawong M."/>
            <person name="Held B."/>
            <person name="Lapidus A."/>
            <person name="Nolan M."/>
            <person name="Copeland A."/>
            <person name="Lucas S."/>
            <person name="Del Rio T.G."/>
            <person name="Tice H."/>
            <person name="Cheng J.F."/>
            <person name="Chertkov O."/>
            <person name="Goodwin L."/>
            <person name="Tapia R."/>
            <person name="Han C."/>
            <person name="Liolios K."/>
            <person name="Ivanova N."/>
            <person name="Mavromatis K."/>
            <person name="Ovchinnikova G."/>
            <person name="Pati A."/>
            <person name="Chen A."/>
            <person name="Palaniappan K."/>
            <person name="Land M."/>
            <person name="Hauser L."/>
            <person name="Chang Y.J."/>
            <person name="Jeffries C.D."/>
            <person name="Pukall R."/>
            <person name="Spring S."/>
            <person name="Rohde M."/>
            <person name="Sikorski J."/>
            <person name="Goker M."/>
            <person name="Woyke T."/>
            <person name="Bristow J."/>
            <person name="Eisen J.A."/>
            <person name="Markowitz V."/>
            <person name="Hugenholtz P."/>
            <person name="Kyrpides N.C."/>
            <person name="Klenk H.P."/>
        </authorList>
    </citation>
    <scope>NUCLEOTIDE SEQUENCE [LARGE SCALE GENOMIC DNA]</scope>
    <source>
        <strain evidence="1 2">DSM 12260</strain>
    </source>
</reference>
<evidence type="ECO:0000313" key="2">
    <source>
        <dbReference type="Proteomes" id="UP000005096"/>
    </source>
</evidence>
<accession>E3CVV8</accession>
<evidence type="ECO:0000313" key="1">
    <source>
        <dbReference type="EMBL" id="EFQ23309.1"/>
    </source>
</evidence>
<protein>
    <submittedName>
        <fullName evidence="1">Uncharacterized protein</fullName>
    </submittedName>
</protein>
<dbReference type="Proteomes" id="UP000005096">
    <property type="component" value="Chromosome"/>
</dbReference>
<dbReference type="HOGENOM" id="CLU_1377544_0_0_0"/>
<dbReference type="EMBL" id="CM001022">
    <property type="protein sequence ID" value="EFQ23309.1"/>
    <property type="molecule type" value="Genomic_DNA"/>
</dbReference>
<gene>
    <name evidence="1" type="ORF">Apau_0881</name>
</gene>
<proteinExistence type="predicted"/>
<dbReference type="STRING" id="584708.Apau_0881"/>
<organism evidence="1 2">
    <name type="scientific">Aminomonas paucivorans DSM 12260</name>
    <dbReference type="NCBI Taxonomy" id="584708"/>
    <lineage>
        <taxon>Bacteria</taxon>
        <taxon>Thermotogati</taxon>
        <taxon>Synergistota</taxon>
        <taxon>Synergistia</taxon>
        <taxon>Synergistales</taxon>
        <taxon>Synergistaceae</taxon>
        <taxon>Aminomonas</taxon>
    </lineage>
</organism>
<dbReference type="PaxDb" id="584708-Apau_0881"/>
<dbReference type="AlphaFoldDB" id="E3CVV8"/>
<dbReference type="OrthoDB" id="6437at2"/>